<gene>
    <name evidence="2" type="ORF">ARMGADRAFT_1019482</name>
</gene>
<dbReference type="Proteomes" id="UP000217790">
    <property type="component" value="Unassembled WGS sequence"/>
</dbReference>
<proteinExistence type="predicted"/>
<sequence>MDYVVKSGSACSHTFQSSMGVLAGDTLSPSLWNMYFSDCSVPDHPDDVVWMGRHVSHIEHADDVALFSTSPEGLQHALDNLHAWCASNFMTITVHKTHLWTSIPLDTENVPSLFAGASVLFYVYEYNFIGTRFDCRDSYIFSKHITVKSVKARTVKDVLCAQMENKCGSFPPRQARKIFFGRIDPYLIAGCEVILDVGSRTTASLEAVLLDFWRRVLGVHEKSTVAFLYAETGITPLPYRRLLLALRFCRYLLLLPDRHYGHLALDVALDLARRGKPSWMSDLLHVCHRLAPAVHINWRSTVSPEYIDDVMDAIKLAAKASLTAIIDCSPKARLLRGFYSDIPLPSSLSPWMDKCPELLSFKSYLDLPIPAHRKAITRLLMSSHILGIEVLRWRERYRKLVPRK</sequence>
<evidence type="ECO:0000259" key="1">
    <source>
        <dbReference type="PROSITE" id="PS50878"/>
    </source>
</evidence>
<dbReference type="InterPro" id="IPR000477">
    <property type="entry name" value="RT_dom"/>
</dbReference>
<dbReference type="InParanoid" id="A0A2H3D1I2"/>
<dbReference type="STRING" id="47427.A0A2H3D1I2"/>
<evidence type="ECO:0000313" key="3">
    <source>
        <dbReference type="Proteomes" id="UP000217790"/>
    </source>
</evidence>
<dbReference type="Pfam" id="PF00078">
    <property type="entry name" value="RVT_1"/>
    <property type="match status" value="1"/>
</dbReference>
<reference evidence="3" key="1">
    <citation type="journal article" date="2017" name="Nat. Ecol. Evol.">
        <title>Genome expansion and lineage-specific genetic innovations in the forest pathogenic fungi Armillaria.</title>
        <authorList>
            <person name="Sipos G."/>
            <person name="Prasanna A.N."/>
            <person name="Walter M.C."/>
            <person name="O'Connor E."/>
            <person name="Balint B."/>
            <person name="Krizsan K."/>
            <person name="Kiss B."/>
            <person name="Hess J."/>
            <person name="Varga T."/>
            <person name="Slot J."/>
            <person name="Riley R."/>
            <person name="Boka B."/>
            <person name="Rigling D."/>
            <person name="Barry K."/>
            <person name="Lee J."/>
            <person name="Mihaltcheva S."/>
            <person name="LaButti K."/>
            <person name="Lipzen A."/>
            <person name="Waldron R."/>
            <person name="Moloney N.M."/>
            <person name="Sperisen C."/>
            <person name="Kredics L."/>
            <person name="Vagvoelgyi C."/>
            <person name="Patrignani A."/>
            <person name="Fitzpatrick D."/>
            <person name="Nagy I."/>
            <person name="Doyle S."/>
            <person name="Anderson J.B."/>
            <person name="Grigoriev I.V."/>
            <person name="Gueldener U."/>
            <person name="Muensterkoetter M."/>
            <person name="Nagy L.G."/>
        </authorList>
    </citation>
    <scope>NUCLEOTIDE SEQUENCE [LARGE SCALE GENOMIC DNA]</scope>
    <source>
        <strain evidence="3">Ar21-2</strain>
    </source>
</reference>
<evidence type="ECO:0000313" key="2">
    <source>
        <dbReference type="EMBL" id="PBK82877.1"/>
    </source>
</evidence>
<keyword evidence="3" id="KW-1185">Reference proteome</keyword>
<name>A0A2H3D1I2_ARMGA</name>
<feature type="domain" description="Reverse transcriptase" evidence="1">
    <location>
        <begin position="1"/>
        <end position="119"/>
    </location>
</feature>
<dbReference type="AlphaFoldDB" id="A0A2H3D1I2"/>
<dbReference type="OrthoDB" id="3051324at2759"/>
<dbReference type="PROSITE" id="PS50878">
    <property type="entry name" value="RT_POL"/>
    <property type="match status" value="1"/>
</dbReference>
<dbReference type="OMA" id="RVENECG"/>
<dbReference type="EMBL" id="KZ293712">
    <property type="protein sequence ID" value="PBK82877.1"/>
    <property type="molecule type" value="Genomic_DNA"/>
</dbReference>
<protein>
    <recommendedName>
        <fullName evidence="1">Reverse transcriptase domain-containing protein</fullName>
    </recommendedName>
</protein>
<accession>A0A2H3D1I2</accession>
<organism evidence="2 3">
    <name type="scientific">Armillaria gallica</name>
    <name type="common">Bulbous honey fungus</name>
    <name type="synonym">Armillaria bulbosa</name>
    <dbReference type="NCBI Taxonomy" id="47427"/>
    <lineage>
        <taxon>Eukaryota</taxon>
        <taxon>Fungi</taxon>
        <taxon>Dikarya</taxon>
        <taxon>Basidiomycota</taxon>
        <taxon>Agaricomycotina</taxon>
        <taxon>Agaricomycetes</taxon>
        <taxon>Agaricomycetidae</taxon>
        <taxon>Agaricales</taxon>
        <taxon>Marasmiineae</taxon>
        <taxon>Physalacriaceae</taxon>
        <taxon>Armillaria</taxon>
    </lineage>
</organism>